<feature type="compositionally biased region" description="Low complexity" evidence="1">
    <location>
        <begin position="1"/>
        <end position="16"/>
    </location>
</feature>
<feature type="compositionally biased region" description="Low complexity" evidence="1">
    <location>
        <begin position="418"/>
        <end position="428"/>
    </location>
</feature>
<evidence type="ECO:0000313" key="2">
    <source>
        <dbReference type="EMBL" id="PFH33484.1"/>
    </source>
</evidence>
<dbReference type="Proteomes" id="UP000224006">
    <property type="component" value="Chromosome VII"/>
</dbReference>
<evidence type="ECO:0000256" key="1">
    <source>
        <dbReference type="SAM" id="MobiDB-lite"/>
    </source>
</evidence>
<protein>
    <submittedName>
        <fullName evidence="2">Uncharacterized protein</fullName>
    </submittedName>
</protein>
<dbReference type="RefSeq" id="XP_029217493.1">
    <property type="nucleotide sequence ID" value="XM_029366062.1"/>
</dbReference>
<organism evidence="2 3">
    <name type="scientific">Besnoitia besnoiti</name>
    <name type="common">Apicomplexan protozoan</name>
    <dbReference type="NCBI Taxonomy" id="94643"/>
    <lineage>
        <taxon>Eukaryota</taxon>
        <taxon>Sar</taxon>
        <taxon>Alveolata</taxon>
        <taxon>Apicomplexa</taxon>
        <taxon>Conoidasida</taxon>
        <taxon>Coccidia</taxon>
        <taxon>Eucoccidiorida</taxon>
        <taxon>Eimeriorina</taxon>
        <taxon>Sarcocystidae</taxon>
        <taxon>Besnoitia</taxon>
    </lineage>
</organism>
<feature type="compositionally biased region" description="Basic residues" evidence="1">
    <location>
        <begin position="49"/>
        <end position="58"/>
    </location>
</feature>
<dbReference type="EMBL" id="NWUJ01000008">
    <property type="protein sequence ID" value="PFH33484.1"/>
    <property type="molecule type" value="Genomic_DNA"/>
</dbReference>
<gene>
    <name evidence="2" type="ORF">BESB_077010</name>
</gene>
<proteinExistence type="predicted"/>
<feature type="region of interest" description="Disordered" evidence="1">
    <location>
        <begin position="272"/>
        <end position="308"/>
    </location>
</feature>
<reference evidence="2 3" key="1">
    <citation type="submission" date="2017-09" db="EMBL/GenBank/DDBJ databases">
        <title>Genome sequencing of Besnoitia besnoiti strain Bb-Ger1.</title>
        <authorList>
            <person name="Schares G."/>
            <person name="Venepally P."/>
            <person name="Lorenzi H.A."/>
        </authorList>
    </citation>
    <scope>NUCLEOTIDE SEQUENCE [LARGE SCALE GENOMIC DNA]</scope>
    <source>
        <strain evidence="2 3">Bb-Ger1</strain>
    </source>
</reference>
<feature type="region of interest" description="Disordered" evidence="1">
    <location>
        <begin position="409"/>
        <end position="448"/>
    </location>
</feature>
<evidence type="ECO:0000313" key="3">
    <source>
        <dbReference type="Proteomes" id="UP000224006"/>
    </source>
</evidence>
<dbReference type="KEGG" id="bbes:BESB_077010"/>
<comment type="caution">
    <text evidence="2">The sequence shown here is derived from an EMBL/GenBank/DDBJ whole genome shotgun (WGS) entry which is preliminary data.</text>
</comment>
<dbReference type="OrthoDB" id="330235at2759"/>
<feature type="region of interest" description="Disordered" evidence="1">
    <location>
        <begin position="1"/>
        <end position="63"/>
    </location>
</feature>
<accession>A0A2A9M8J1</accession>
<dbReference type="GeneID" id="40312627"/>
<dbReference type="Gene3D" id="1.10.150.670">
    <property type="entry name" value="Crossover junction endonuclease EME1, DNA-binding domain"/>
    <property type="match status" value="1"/>
</dbReference>
<dbReference type="InterPro" id="IPR042530">
    <property type="entry name" value="EME1/EME2_C"/>
</dbReference>
<dbReference type="AlphaFoldDB" id="A0A2A9M8J1"/>
<name>A0A2A9M8J1_BESBE</name>
<dbReference type="VEuPathDB" id="ToxoDB:BESB_077010"/>
<keyword evidence="3" id="KW-1185">Reference proteome</keyword>
<sequence length="603" mass="64852">MDSEASGESSGTSGTAVIHSAGHDDAPPSEGGGALSQRPRPLPRVERPRARREKKRTQRSGTPSRCIHVHFPELLSACALPRLLQERLQQDGQQQLWRSVEIVPHERRQEWLRSLRDGCCTDSSAQAGDLENPNVLSELLAVEKLMQIAPQTCVLCMPTEIVTHAQLVQRRRRTEDSSDRMTCCEEPASNRVYRRMLLLPLYTTADLASEEEVSGSQRAASGESGGGMRCRVQDLPRRVYGLMQEVKGDARIVCILEGVRAALAIPQPHISTSVEPFEDPQAGFTDPGSLSLAGGSQQRDEGVLPSRTQDCPVHSLGASTFSAESLDEMICMLLIEWGVDTQEPLNSAGTATFLFGALKQLRAAAVQLSELPLELQQRVKKRRQMSLSSAVIVSDIAADADLGVPLVTAENSRPTASPPGSEGEAPSPVCEATSATEQNGGRAEAEGTAALPNSKNVWGFACRLWAEQLMQISGVTDKVASAVIRRFRRPAALLSELRRAEAAASEPTSPGGASCPLRSEGSCQVAKKHAMKRRRQRDATAAEAAAIVNELASLEAPSAFLGLTRCTDDVAAAGPPRALKVGKARAEKICRLFRENVDGGSIL</sequence>